<dbReference type="Proteomes" id="UP000095512">
    <property type="component" value="Unassembled WGS sequence"/>
</dbReference>
<dbReference type="RefSeq" id="WP_057571197.1">
    <property type="nucleotide sequence ID" value="NZ_CATYWZ010000189.1"/>
</dbReference>
<reference evidence="1 2" key="1">
    <citation type="submission" date="2015-09" db="EMBL/GenBank/DDBJ databases">
        <authorList>
            <consortium name="Pathogen Informatics"/>
        </authorList>
    </citation>
    <scope>NUCLEOTIDE SEQUENCE [LARGE SCALE GENOMIC DNA]</scope>
    <source>
        <strain evidence="1 2">2789STDY5834865</strain>
    </source>
</reference>
<organism evidence="1 2">
    <name type="scientific">Enterocloster clostridioformis</name>
    <dbReference type="NCBI Taxonomy" id="1531"/>
    <lineage>
        <taxon>Bacteria</taxon>
        <taxon>Bacillati</taxon>
        <taxon>Bacillota</taxon>
        <taxon>Clostridia</taxon>
        <taxon>Lachnospirales</taxon>
        <taxon>Lachnospiraceae</taxon>
        <taxon>Enterocloster</taxon>
    </lineage>
</organism>
<evidence type="ECO:0000313" key="2">
    <source>
        <dbReference type="Proteomes" id="UP000095512"/>
    </source>
</evidence>
<proteinExistence type="predicted"/>
<name>A0A174CL89_9FIRM</name>
<protein>
    <submittedName>
        <fullName evidence="1">Uncharacterized protein</fullName>
    </submittedName>
</protein>
<gene>
    <name evidence="1" type="ORF">ERS852480_00503</name>
</gene>
<evidence type="ECO:0000313" key="1">
    <source>
        <dbReference type="EMBL" id="CUO12465.1"/>
    </source>
</evidence>
<dbReference type="AlphaFoldDB" id="A0A174CL89"/>
<sequence>MYHLIDEKTRLYACNVAEITLEDAYCILQSWGGKHSLSEVVVFYSVTQNAVVINENCKDFNSIVMLCRGFLDADAETLEDVEKDNLEGNTWEPVCRVLLEAMAMMDFKDNMEMLSHQKPGTEYHLMDWRTYNHLMQKEQFFYIFQYGVIMGKRTERARRAK</sequence>
<accession>A0A174CL89</accession>
<dbReference type="EMBL" id="CZAB01000002">
    <property type="protein sequence ID" value="CUO12465.1"/>
    <property type="molecule type" value="Genomic_DNA"/>
</dbReference>